<accession>A0ABX4YEN3</accession>
<dbReference type="EC" id="3.5.1.44" evidence="3"/>
<dbReference type="PIRSF" id="PIRSF000876">
    <property type="entry name" value="RR_chemtxs_CheB"/>
    <property type="match status" value="1"/>
</dbReference>
<comment type="similarity">
    <text evidence="3">Belongs to the CheB family.</text>
</comment>
<dbReference type="EMBL" id="MCRM02000024">
    <property type="protein sequence ID" value="PNV73313.1"/>
    <property type="molecule type" value="Genomic_DNA"/>
</dbReference>
<evidence type="ECO:0000256" key="5">
    <source>
        <dbReference type="PROSITE-ProRule" id="PRU00169"/>
    </source>
</evidence>
<dbReference type="InterPro" id="IPR000673">
    <property type="entry name" value="Sig_transdc_resp-reg_Me-estase"/>
</dbReference>
<evidence type="ECO:0000259" key="6">
    <source>
        <dbReference type="PROSITE" id="PS50110"/>
    </source>
</evidence>
<keyword evidence="9" id="KW-1185">Reference proteome</keyword>
<dbReference type="InterPro" id="IPR001789">
    <property type="entry name" value="Sig_transdc_resp-reg_receiver"/>
</dbReference>
<dbReference type="PROSITE" id="PS50110">
    <property type="entry name" value="RESPONSE_REGULATORY"/>
    <property type="match status" value="1"/>
</dbReference>
<name>A0ABX4YEN3_9LEPT</name>
<comment type="catalytic activity">
    <reaction evidence="3">
        <text>L-glutaminyl-[protein] + H2O = L-glutamyl-[protein] + NH4(+)</text>
        <dbReference type="Rhea" id="RHEA:16441"/>
        <dbReference type="Rhea" id="RHEA-COMP:10207"/>
        <dbReference type="Rhea" id="RHEA-COMP:10208"/>
        <dbReference type="ChEBI" id="CHEBI:15377"/>
        <dbReference type="ChEBI" id="CHEBI:28938"/>
        <dbReference type="ChEBI" id="CHEBI:29973"/>
        <dbReference type="ChEBI" id="CHEBI:30011"/>
        <dbReference type="EC" id="3.5.1.44"/>
    </reaction>
</comment>
<sequence>MGYPMELTRDKKKISVLAVDDSLVYRNLLRASFSQDPEIEFLGSAIDGKYALPKIAHLKPDFVVLDVEMPEMNGIETLREIKANYPATNVIMLSSLTMEGAKVTIKAMEMGALDFVSKPDGLSESAERIGEALEQLTAKIKAIHAQNYSKTKNIVKTDFARKIPKSSFKRKYAICVIGISTGGPQALRDLFSRISSEVEGSIVVAQHMPPLFTSYLAENISQVTKLKVKEAEEGEILESGSVYIAPGGKQLEISQSRKGPIAKVFDGPLEELCKPSVNILFNSIANNFPNESIGIIMTGMGEDGYVGMKEMKKSGSLLLAQCQESCVVFGMPNKPIKDGIVDEVLDIQGIADKISDSMRRG</sequence>
<dbReference type="Pfam" id="PF00072">
    <property type="entry name" value="Response_reg"/>
    <property type="match status" value="1"/>
</dbReference>
<feature type="active site" evidence="3 4">
    <location>
        <position position="180"/>
    </location>
</feature>
<proteinExistence type="inferred from homology"/>
<dbReference type="InterPro" id="IPR011006">
    <property type="entry name" value="CheY-like_superfamily"/>
</dbReference>
<keyword evidence="1 3" id="KW-0378">Hydrolase</keyword>
<dbReference type="Gene3D" id="3.40.50.2300">
    <property type="match status" value="1"/>
</dbReference>
<dbReference type="HAMAP" id="MF_00099">
    <property type="entry name" value="CheB_chemtxs"/>
    <property type="match status" value="1"/>
</dbReference>
<feature type="active site" evidence="3 4">
    <location>
        <position position="207"/>
    </location>
</feature>
<feature type="domain" description="CheB-type methylesterase" evidence="7">
    <location>
        <begin position="164"/>
        <end position="361"/>
    </location>
</feature>
<dbReference type="PANTHER" id="PTHR42872:SF3">
    <property type="entry name" value="PROTEIN-GLUTAMATE METHYLESTERASE_PROTEIN-GLUTAMINE GLUTAMINASE 1"/>
    <property type="match status" value="1"/>
</dbReference>
<keyword evidence="3" id="KW-0963">Cytoplasm</keyword>
<dbReference type="CDD" id="cd17541">
    <property type="entry name" value="REC_CheB-like"/>
    <property type="match status" value="1"/>
</dbReference>
<evidence type="ECO:0000256" key="3">
    <source>
        <dbReference type="HAMAP-Rule" id="MF_00099"/>
    </source>
</evidence>
<comment type="subcellular location">
    <subcellularLocation>
        <location evidence="3">Cytoplasm</location>
    </subcellularLocation>
</comment>
<comment type="domain">
    <text evidence="3">Contains a C-terminal catalytic domain, and an N-terminal region which modulates catalytic activity.</text>
</comment>
<dbReference type="InterPro" id="IPR008248">
    <property type="entry name" value="CheB-like"/>
</dbReference>
<evidence type="ECO:0000256" key="1">
    <source>
        <dbReference type="ARBA" id="ARBA00022801"/>
    </source>
</evidence>
<keyword evidence="3 5" id="KW-0597">Phosphoprotein</keyword>
<dbReference type="Proteomes" id="UP000094669">
    <property type="component" value="Unassembled WGS sequence"/>
</dbReference>
<keyword evidence="3 4" id="KW-0145">Chemotaxis</keyword>
<dbReference type="CDD" id="cd16432">
    <property type="entry name" value="CheB_Rec"/>
    <property type="match status" value="1"/>
</dbReference>
<feature type="modified residue" description="4-aspartylphosphate" evidence="3 5">
    <location>
        <position position="66"/>
    </location>
</feature>
<dbReference type="Gene3D" id="3.40.50.180">
    <property type="entry name" value="Methylesterase CheB, C-terminal domain"/>
    <property type="match status" value="1"/>
</dbReference>
<dbReference type="RefSeq" id="WP_010410909.1">
    <property type="nucleotide sequence ID" value="NZ_MCRM02000024.1"/>
</dbReference>
<dbReference type="SUPFAM" id="SSF52172">
    <property type="entry name" value="CheY-like"/>
    <property type="match status" value="1"/>
</dbReference>
<evidence type="ECO:0000313" key="8">
    <source>
        <dbReference type="EMBL" id="PNV73313.1"/>
    </source>
</evidence>
<evidence type="ECO:0000256" key="4">
    <source>
        <dbReference type="PROSITE-ProRule" id="PRU00050"/>
    </source>
</evidence>
<evidence type="ECO:0000259" key="7">
    <source>
        <dbReference type="PROSITE" id="PS50122"/>
    </source>
</evidence>
<feature type="domain" description="Response regulatory" evidence="6">
    <location>
        <begin position="15"/>
        <end position="133"/>
    </location>
</feature>
<gene>
    <name evidence="3" type="primary">cheB</name>
    <name evidence="8" type="ORF">BES34_017625</name>
</gene>
<comment type="catalytic activity">
    <reaction evidence="2 3">
        <text>[protein]-L-glutamate 5-O-methyl ester + H2O = L-glutamyl-[protein] + methanol + H(+)</text>
        <dbReference type="Rhea" id="RHEA:23236"/>
        <dbReference type="Rhea" id="RHEA-COMP:10208"/>
        <dbReference type="Rhea" id="RHEA-COMP:10311"/>
        <dbReference type="ChEBI" id="CHEBI:15377"/>
        <dbReference type="ChEBI" id="CHEBI:15378"/>
        <dbReference type="ChEBI" id="CHEBI:17790"/>
        <dbReference type="ChEBI" id="CHEBI:29973"/>
        <dbReference type="ChEBI" id="CHEBI:82795"/>
        <dbReference type="EC" id="3.1.1.61"/>
    </reaction>
</comment>
<evidence type="ECO:0000256" key="2">
    <source>
        <dbReference type="ARBA" id="ARBA00048267"/>
    </source>
</evidence>
<reference evidence="8" key="1">
    <citation type="submission" date="2018-01" db="EMBL/GenBank/DDBJ databases">
        <title>Genomic characterization of Leptospira inadai serogroup Lyme isolated from captured rat in Brazil and comparative analysis with human reference strain.</title>
        <authorList>
            <person name="Moreno L.Z."/>
            <person name="Loureiro A.P."/>
            <person name="Miraglia F."/>
            <person name="Kremer F.S."/>
            <person name="Eslabao M.R."/>
            <person name="Dellagostin O.A."/>
            <person name="Lilenbaum W."/>
            <person name="Moreno A.M."/>
        </authorList>
    </citation>
    <scope>NUCLEOTIDE SEQUENCE [LARGE SCALE GENOMIC DNA]</scope>
    <source>
        <strain evidence="8">M34/99</strain>
    </source>
</reference>
<dbReference type="PANTHER" id="PTHR42872">
    <property type="entry name" value="PROTEIN-GLUTAMATE METHYLESTERASE/PROTEIN-GLUTAMINE GLUTAMINASE"/>
    <property type="match status" value="1"/>
</dbReference>
<organism evidence="8 9">
    <name type="scientific">Leptospira inadai serovar Lyme</name>
    <dbReference type="NCBI Taxonomy" id="293084"/>
    <lineage>
        <taxon>Bacteria</taxon>
        <taxon>Pseudomonadati</taxon>
        <taxon>Spirochaetota</taxon>
        <taxon>Spirochaetia</taxon>
        <taxon>Leptospirales</taxon>
        <taxon>Leptospiraceae</taxon>
        <taxon>Leptospira</taxon>
    </lineage>
</organism>
<dbReference type="SUPFAM" id="SSF52738">
    <property type="entry name" value="Methylesterase CheB, C-terminal domain"/>
    <property type="match status" value="1"/>
</dbReference>
<comment type="function">
    <text evidence="3">Involved in chemotaxis. Part of a chemotaxis signal transduction system that modulates chemotaxis in response to various stimuli. Catalyzes the demethylation of specific methylglutamate residues introduced into the chemoreceptors (methyl-accepting chemotaxis proteins or MCP) by CheR. Also mediates the irreversible deamidation of specific glutamine residues to glutamic acid.</text>
</comment>
<comment type="caution">
    <text evidence="8">The sequence shown here is derived from an EMBL/GenBank/DDBJ whole genome shotgun (WGS) entry which is preliminary data.</text>
</comment>
<dbReference type="SMART" id="SM00448">
    <property type="entry name" value="REC"/>
    <property type="match status" value="1"/>
</dbReference>
<evidence type="ECO:0000313" key="9">
    <source>
        <dbReference type="Proteomes" id="UP000094669"/>
    </source>
</evidence>
<dbReference type="PROSITE" id="PS50122">
    <property type="entry name" value="CHEB"/>
    <property type="match status" value="1"/>
</dbReference>
<dbReference type="InterPro" id="IPR035909">
    <property type="entry name" value="CheB_C"/>
</dbReference>
<feature type="active site" evidence="3 4">
    <location>
        <position position="303"/>
    </location>
</feature>
<dbReference type="EC" id="3.1.1.61" evidence="3"/>
<protein>
    <recommendedName>
        <fullName evidence="3">Protein-glutamate methylesterase/protein-glutamine glutaminase</fullName>
        <ecNumber evidence="3">3.1.1.61</ecNumber>
        <ecNumber evidence="3">3.5.1.44</ecNumber>
    </recommendedName>
</protein>
<dbReference type="Pfam" id="PF01339">
    <property type="entry name" value="CheB_methylest"/>
    <property type="match status" value="1"/>
</dbReference>
<dbReference type="NCBIfam" id="NF001965">
    <property type="entry name" value="PRK00742.1"/>
    <property type="match status" value="1"/>
</dbReference>
<comment type="PTM">
    <text evidence="3">Phosphorylated by CheA. Phosphorylation of the N-terminal regulatory domain activates the methylesterase activity.</text>
</comment>